<dbReference type="SUPFAM" id="SSF52172">
    <property type="entry name" value="CheY-like"/>
    <property type="match status" value="1"/>
</dbReference>
<dbReference type="InterPro" id="IPR001932">
    <property type="entry name" value="PPM-type_phosphatase-like_dom"/>
</dbReference>
<name>A0A0Q2MGC3_VIBFU</name>
<dbReference type="CDD" id="cd17546">
    <property type="entry name" value="REC_hyHK_CKI1_RcsC-like"/>
    <property type="match status" value="1"/>
</dbReference>
<dbReference type="Pfam" id="PF07228">
    <property type="entry name" value="SpoIIE"/>
    <property type="match status" value="1"/>
</dbReference>
<dbReference type="SMART" id="SM00448">
    <property type="entry name" value="REC"/>
    <property type="match status" value="1"/>
</dbReference>
<reference evidence="4 5" key="1">
    <citation type="submission" date="2015-08" db="EMBL/GenBank/DDBJ databases">
        <title>Antibacterial properties of a collection of Vibrionaceae strains.</title>
        <authorList>
            <person name="Giubergia S."/>
        </authorList>
    </citation>
    <scope>NUCLEOTIDE SEQUENCE [LARGE SCALE GENOMIC DNA]</scope>
    <source>
        <strain evidence="4 5">S0821</strain>
    </source>
</reference>
<dbReference type="Gene3D" id="3.30.565.10">
    <property type="entry name" value="Histidine kinase-like ATPase, C-terminal domain"/>
    <property type="match status" value="1"/>
</dbReference>
<keyword evidence="5" id="KW-1185">Reference proteome</keyword>
<comment type="caution">
    <text evidence="4">The sequence shown here is derived from an EMBL/GenBank/DDBJ whole genome shotgun (WGS) entry which is preliminary data.</text>
</comment>
<dbReference type="EMBL" id="LKHS01000004">
    <property type="protein sequence ID" value="KQH87009.1"/>
    <property type="molecule type" value="Genomic_DNA"/>
</dbReference>
<proteinExistence type="predicted"/>
<dbReference type="Gene3D" id="3.40.50.2300">
    <property type="match status" value="1"/>
</dbReference>
<dbReference type="SMART" id="SM00331">
    <property type="entry name" value="PP2C_SIG"/>
    <property type="match status" value="1"/>
</dbReference>
<dbReference type="Pfam" id="PF00072">
    <property type="entry name" value="Response_reg"/>
    <property type="match status" value="1"/>
</dbReference>
<organism evidence="4 5">
    <name type="scientific">Vibrio furnissii</name>
    <dbReference type="NCBI Taxonomy" id="29494"/>
    <lineage>
        <taxon>Bacteria</taxon>
        <taxon>Pseudomonadati</taxon>
        <taxon>Pseudomonadota</taxon>
        <taxon>Gammaproteobacteria</taxon>
        <taxon>Vibrionales</taxon>
        <taxon>Vibrionaceae</taxon>
        <taxon>Vibrio</taxon>
    </lineage>
</organism>
<dbReference type="PROSITE" id="PS50110">
    <property type="entry name" value="RESPONSE_REGULATORY"/>
    <property type="match status" value="1"/>
</dbReference>
<dbReference type="InterPro" id="IPR001789">
    <property type="entry name" value="Sig_transdc_resp-reg_receiver"/>
</dbReference>
<evidence type="ECO:0000256" key="2">
    <source>
        <dbReference type="PROSITE-ProRule" id="PRU00169"/>
    </source>
</evidence>
<protein>
    <submittedName>
        <fullName evidence="4">Chemotaxis protein CheY</fullName>
    </submittedName>
</protein>
<dbReference type="InParanoid" id="A0A0Q2MGC3"/>
<dbReference type="Gene3D" id="3.60.40.10">
    <property type="entry name" value="PPM-type phosphatase domain"/>
    <property type="match status" value="1"/>
</dbReference>
<dbReference type="GO" id="GO:0016791">
    <property type="term" value="F:phosphatase activity"/>
    <property type="evidence" value="ECO:0007669"/>
    <property type="project" value="TreeGrafter"/>
</dbReference>
<dbReference type="Proteomes" id="UP000051221">
    <property type="component" value="Unassembled WGS sequence"/>
</dbReference>
<keyword evidence="1" id="KW-0378">Hydrolase</keyword>
<dbReference type="CDD" id="cd16936">
    <property type="entry name" value="HATPase_RsbW-like"/>
    <property type="match status" value="1"/>
</dbReference>
<dbReference type="InterPro" id="IPR052016">
    <property type="entry name" value="Bact_Sigma-Reg"/>
</dbReference>
<evidence type="ECO:0000313" key="4">
    <source>
        <dbReference type="EMBL" id="KQH87009.1"/>
    </source>
</evidence>
<feature type="domain" description="Response regulatory" evidence="3">
    <location>
        <begin position="2"/>
        <end position="119"/>
    </location>
</feature>
<keyword evidence="2" id="KW-0597">Phosphoprotein</keyword>
<dbReference type="PANTHER" id="PTHR43156">
    <property type="entry name" value="STAGE II SPORULATION PROTEIN E-RELATED"/>
    <property type="match status" value="1"/>
</dbReference>
<feature type="modified residue" description="4-aspartylphosphate" evidence="2">
    <location>
        <position position="53"/>
    </location>
</feature>
<dbReference type="PANTHER" id="PTHR43156:SF2">
    <property type="entry name" value="STAGE II SPORULATION PROTEIN E"/>
    <property type="match status" value="1"/>
</dbReference>
<dbReference type="InterPro" id="IPR036457">
    <property type="entry name" value="PPM-type-like_dom_sf"/>
</dbReference>
<dbReference type="AlphaFoldDB" id="A0A0Q2MGC3"/>
<dbReference type="InterPro" id="IPR011006">
    <property type="entry name" value="CheY-like_superfamily"/>
</dbReference>
<evidence type="ECO:0000256" key="1">
    <source>
        <dbReference type="ARBA" id="ARBA00022801"/>
    </source>
</evidence>
<evidence type="ECO:0000259" key="3">
    <source>
        <dbReference type="PROSITE" id="PS50110"/>
    </source>
</evidence>
<dbReference type="GO" id="GO:0000160">
    <property type="term" value="P:phosphorelay signal transduction system"/>
    <property type="evidence" value="ECO:0007669"/>
    <property type="project" value="InterPro"/>
</dbReference>
<dbReference type="InterPro" id="IPR036890">
    <property type="entry name" value="HATPase_C_sf"/>
</dbReference>
<accession>A0A0Q2MGC3</accession>
<gene>
    <name evidence="4" type="ORF">AMR76_04610</name>
</gene>
<sequence length="566" mass="62955">MRVMVIDDHATNRELCRFMLAHVAEHIDVFENGQGVVEAMQQMTSLPDLILLDVMMPIKDGFATAQDIRRAFPDNYIPIIFLTVLDDHDSFERCLSLGDDFILKPVERSVLIAKVQAHYRVVKMHNEVTEQRDQLQHFREQVQYDYAISESIFSNLMEEMSAQVEHIFGIEYISTPSTIFNGDLIVVASRPYGGVYVMIADATGSGLPAAISTIPATRTFFSTAARGLSLGEIVTELNRSLESFLPTGMMLAASVFEVRANGFEVSWWGGGLPEGYVLDESGQIIKRLVSSHMPLGVLNVHEFESDIQQVKLEPGQRIVCYTDGITEAENAAGELYGEARLETLLGRVPQGELIPTLYDEVQRFAKAGTSDDLSILTMTFPITNISPVQLTPPLLLSKLPVKSTLSFPASVLREVVVMNEVRTFLKGIVLGGAHLDLLCSILSELFSNAIEHGLLALKSDIKDDPDGFIRYYQVREEKLNALADAHWIRLDVDYQPSRSRIEFTLEHSGRGFDCQQQRSVDADFTYGRGILLASELCESLHYSNGGKCVHAVYVFSGSHPFPSPIP</sequence>
<evidence type="ECO:0000313" key="5">
    <source>
        <dbReference type="Proteomes" id="UP000051221"/>
    </source>
</evidence>